<name>A0A7N9IH58_MACFA</name>
<evidence type="ECO:0000256" key="1">
    <source>
        <dbReference type="SAM" id="Phobius"/>
    </source>
</evidence>
<evidence type="ECO:0000313" key="3">
    <source>
        <dbReference type="Proteomes" id="UP000233100"/>
    </source>
</evidence>
<sequence length="119" mass="13719">FFFFFFFFFVIGFEKFFVCLFLFLWRQSHSVAQAGVQWCHLGSLQHSSTWFKQFSCLSLLSSWDCRHEPPRPAKFCIFNRDVAQGGLELLSSGNLPTSSSQSAGITDVSHHTWLVLRSL</sequence>
<reference evidence="2" key="2">
    <citation type="submission" date="2025-08" db="UniProtKB">
        <authorList>
            <consortium name="Ensembl"/>
        </authorList>
    </citation>
    <scope>IDENTIFICATION</scope>
</reference>
<keyword evidence="1" id="KW-0472">Membrane</keyword>
<dbReference type="PRINTS" id="PR02045">
    <property type="entry name" value="F138DOMAIN"/>
</dbReference>
<proteinExistence type="predicted"/>
<dbReference type="AlphaFoldDB" id="A0A7N9IH58"/>
<dbReference type="Proteomes" id="UP000233100">
    <property type="component" value="Chromosome 7"/>
</dbReference>
<reference evidence="2 3" key="1">
    <citation type="submission" date="2013-03" db="EMBL/GenBank/DDBJ databases">
        <authorList>
            <person name="Warren W."/>
            <person name="Wilson R.K."/>
        </authorList>
    </citation>
    <scope>NUCLEOTIDE SEQUENCE</scope>
</reference>
<keyword evidence="1" id="KW-1133">Transmembrane helix</keyword>
<dbReference type="GeneTree" id="ENSGT00940000161627"/>
<evidence type="ECO:0000313" key="2">
    <source>
        <dbReference type="Ensembl" id="ENSMFAP00000063126.1"/>
    </source>
</evidence>
<organism evidence="2 3">
    <name type="scientific">Macaca fascicularis</name>
    <name type="common">Crab-eating macaque</name>
    <name type="synonym">Cynomolgus monkey</name>
    <dbReference type="NCBI Taxonomy" id="9541"/>
    <lineage>
        <taxon>Eukaryota</taxon>
        <taxon>Metazoa</taxon>
        <taxon>Chordata</taxon>
        <taxon>Craniata</taxon>
        <taxon>Vertebrata</taxon>
        <taxon>Euteleostomi</taxon>
        <taxon>Mammalia</taxon>
        <taxon>Eutheria</taxon>
        <taxon>Euarchontoglires</taxon>
        <taxon>Primates</taxon>
        <taxon>Haplorrhini</taxon>
        <taxon>Catarrhini</taxon>
        <taxon>Cercopithecidae</taxon>
        <taxon>Cercopithecinae</taxon>
        <taxon>Macaca</taxon>
    </lineage>
</organism>
<dbReference type="PANTHER" id="PTHR46254:SF3">
    <property type="entry name" value="SECRETED PROTEIN"/>
    <property type="match status" value="1"/>
</dbReference>
<feature type="transmembrane region" description="Helical" evidence="1">
    <location>
        <begin position="6"/>
        <end position="25"/>
    </location>
</feature>
<keyword evidence="1" id="KW-0812">Transmembrane</keyword>
<protein>
    <submittedName>
        <fullName evidence="2">Uncharacterized protein</fullName>
    </submittedName>
</protein>
<reference evidence="2" key="3">
    <citation type="submission" date="2025-09" db="UniProtKB">
        <authorList>
            <consortium name="Ensembl"/>
        </authorList>
    </citation>
    <scope>IDENTIFICATION</scope>
</reference>
<dbReference type="Ensembl" id="ENSMFAT00000073885.1">
    <property type="protein sequence ID" value="ENSMFAP00000063126.1"/>
    <property type="gene ID" value="ENSMFAG00000063264.1"/>
</dbReference>
<dbReference type="PANTHER" id="PTHR46254">
    <property type="entry name" value="PROTEIN GVQW1-RELATED"/>
    <property type="match status" value="1"/>
</dbReference>
<accession>A0A7N9IH58</accession>
<keyword evidence="3" id="KW-1185">Reference proteome</keyword>